<organism evidence="3 4">
    <name type="scientific">Dispira parvispora</name>
    <dbReference type="NCBI Taxonomy" id="1520584"/>
    <lineage>
        <taxon>Eukaryota</taxon>
        <taxon>Fungi</taxon>
        <taxon>Fungi incertae sedis</taxon>
        <taxon>Zoopagomycota</taxon>
        <taxon>Kickxellomycotina</taxon>
        <taxon>Dimargaritomycetes</taxon>
        <taxon>Dimargaritales</taxon>
        <taxon>Dimargaritaceae</taxon>
        <taxon>Dispira</taxon>
    </lineage>
</organism>
<name>A0A9W8AKH3_9FUNG</name>
<keyword evidence="4" id="KW-1185">Reference proteome</keyword>
<feature type="region of interest" description="Disordered" evidence="1">
    <location>
        <begin position="222"/>
        <end position="243"/>
    </location>
</feature>
<dbReference type="AlphaFoldDB" id="A0A9W8AKH3"/>
<feature type="signal peptide" evidence="2">
    <location>
        <begin position="1"/>
        <end position="25"/>
    </location>
</feature>
<protein>
    <submittedName>
        <fullName evidence="3">Uncharacterized protein</fullName>
    </submittedName>
</protein>
<evidence type="ECO:0000313" key="3">
    <source>
        <dbReference type="EMBL" id="KAJ1957664.1"/>
    </source>
</evidence>
<gene>
    <name evidence="3" type="ORF">IWQ62_005041</name>
</gene>
<proteinExistence type="predicted"/>
<evidence type="ECO:0000256" key="1">
    <source>
        <dbReference type="SAM" id="MobiDB-lite"/>
    </source>
</evidence>
<sequence length="467" mass="51545">MIRFFSRNIAFKGLVFFAIVALARANSESSDDAGFDSDFDFDQEPPNYHHTGSTLPAIDFDSMLAQVFKTSVQQVQTGYLLLHQMGGGLLEEIDQKIGTKINLQPIPSIPDYSPQQKEDEAARNALGDINKTNVQVQGLLNEICTGILNRMHTSGTLKNCESGLVGLKNELLQNSQGGFAVLVNTFSLGHMSTSETLRAVEYLTDLHVHVSEKLFIGVSDKQSDGSINYSSKRSRDDIVDGGRGNRNHANTIPAPFDGSNGLIAPPESFEDEQFDPNWGSHPYFTSDMPGDFNPYGQHPSMDSNPNQPGLDSNWNQFLPSQSMQNHEMGNPAAIGGQQQPQQQNWGNQYSESANTQLHQPDYTQWSLRANNPLQGMDMQTPDQCTSGNFYLPEGMFPQEASQPVSGIPGGVQYQGDLNTVGNMITFLNSLDADQQWDKFAELNPDLKQLLTNCGYRLPATSWSNHLN</sequence>
<evidence type="ECO:0000256" key="2">
    <source>
        <dbReference type="SAM" id="SignalP"/>
    </source>
</evidence>
<dbReference type="EMBL" id="JANBPY010001907">
    <property type="protein sequence ID" value="KAJ1957664.1"/>
    <property type="molecule type" value="Genomic_DNA"/>
</dbReference>
<dbReference type="Proteomes" id="UP001150925">
    <property type="component" value="Unassembled WGS sequence"/>
</dbReference>
<evidence type="ECO:0000313" key="4">
    <source>
        <dbReference type="Proteomes" id="UP001150925"/>
    </source>
</evidence>
<comment type="caution">
    <text evidence="3">The sequence shown here is derived from an EMBL/GenBank/DDBJ whole genome shotgun (WGS) entry which is preliminary data.</text>
</comment>
<keyword evidence="2" id="KW-0732">Signal</keyword>
<accession>A0A9W8AKH3</accession>
<feature type="chain" id="PRO_5040837031" evidence="2">
    <location>
        <begin position="26"/>
        <end position="467"/>
    </location>
</feature>
<reference evidence="3" key="1">
    <citation type="submission" date="2022-07" db="EMBL/GenBank/DDBJ databases">
        <title>Phylogenomic reconstructions and comparative analyses of Kickxellomycotina fungi.</title>
        <authorList>
            <person name="Reynolds N.K."/>
            <person name="Stajich J.E."/>
            <person name="Barry K."/>
            <person name="Grigoriev I.V."/>
            <person name="Crous P."/>
            <person name="Smith M.E."/>
        </authorList>
    </citation>
    <scope>NUCLEOTIDE SEQUENCE</scope>
    <source>
        <strain evidence="3">RSA 1196</strain>
    </source>
</reference>